<evidence type="ECO:0000313" key="2">
    <source>
        <dbReference type="Proteomes" id="UP000663525"/>
    </source>
</evidence>
<name>A0A897N875_9EURY</name>
<dbReference type="PROSITE" id="PS51318">
    <property type="entry name" value="TAT"/>
    <property type="match status" value="1"/>
</dbReference>
<sequence length="182" mass="19893">MPVTDPDAPLSPRIERRTLLVLTGTASAAAISGCLSAPSSRGPSYERLEIDGSPPFEPGLQDVTDRGRYAALVVTERQAELFDFRRLSDPEAAFVGETDFSASYLGVVQVCPLNSSMRFEVVDVHESDVTLTVGAVVRDEPPHSDDRVISTLLLRIRRPAPDRITVELDIANRRETFSGARL</sequence>
<evidence type="ECO:0000313" key="1">
    <source>
        <dbReference type="EMBL" id="QSG07373.1"/>
    </source>
</evidence>
<organism evidence="1 2">
    <name type="scientific">Halapricum desulfuricans</name>
    <dbReference type="NCBI Taxonomy" id="2841257"/>
    <lineage>
        <taxon>Archaea</taxon>
        <taxon>Methanobacteriati</taxon>
        <taxon>Methanobacteriota</taxon>
        <taxon>Stenosarchaea group</taxon>
        <taxon>Halobacteria</taxon>
        <taxon>Halobacteriales</taxon>
        <taxon>Haloarculaceae</taxon>
        <taxon>Halapricum</taxon>
    </lineage>
</organism>
<dbReference type="InterPro" id="IPR006311">
    <property type="entry name" value="TAT_signal"/>
</dbReference>
<dbReference type="Proteomes" id="UP000663525">
    <property type="component" value="Chromosome"/>
</dbReference>
<proteinExistence type="predicted"/>
<dbReference type="AlphaFoldDB" id="A0A897N875"/>
<reference evidence="1" key="1">
    <citation type="submission" date="2020-11" db="EMBL/GenBank/DDBJ databases">
        <title>Carbohydrate-dependent, anaerobic sulfur respiration: A novel catabolism in halophilic archaea.</title>
        <authorList>
            <person name="Sorokin D.Y."/>
            <person name="Messina E."/>
            <person name="Smedile F."/>
            <person name="La Cono V."/>
            <person name="Hallsworth J.E."/>
            <person name="Yakimov M.M."/>
        </authorList>
    </citation>
    <scope>NUCLEOTIDE SEQUENCE</scope>
    <source>
        <strain evidence="1">HSR12-1</strain>
    </source>
</reference>
<protein>
    <submittedName>
        <fullName evidence="1">Uncharacterized protein</fullName>
    </submittedName>
</protein>
<dbReference type="EMBL" id="CP064787">
    <property type="protein sequence ID" value="QSG07373.1"/>
    <property type="molecule type" value="Genomic_DNA"/>
</dbReference>
<gene>
    <name evidence="1" type="ORF">HSR121_3063</name>
</gene>
<accession>A0A897N875</accession>